<evidence type="ECO:0000313" key="2">
    <source>
        <dbReference type="EMBL" id="MPC78447.1"/>
    </source>
</evidence>
<organism evidence="2 3">
    <name type="scientific">Portunus trituberculatus</name>
    <name type="common">Swimming crab</name>
    <name type="synonym">Neptunus trituberculatus</name>
    <dbReference type="NCBI Taxonomy" id="210409"/>
    <lineage>
        <taxon>Eukaryota</taxon>
        <taxon>Metazoa</taxon>
        <taxon>Ecdysozoa</taxon>
        <taxon>Arthropoda</taxon>
        <taxon>Crustacea</taxon>
        <taxon>Multicrustacea</taxon>
        <taxon>Malacostraca</taxon>
        <taxon>Eumalacostraca</taxon>
        <taxon>Eucarida</taxon>
        <taxon>Decapoda</taxon>
        <taxon>Pleocyemata</taxon>
        <taxon>Brachyura</taxon>
        <taxon>Eubrachyura</taxon>
        <taxon>Portunoidea</taxon>
        <taxon>Portunidae</taxon>
        <taxon>Portuninae</taxon>
        <taxon>Portunus</taxon>
    </lineage>
</organism>
<feature type="region of interest" description="Disordered" evidence="1">
    <location>
        <begin position="1"/>
        <end position="73"/>
    </location>
</feature>
<comment type="caution">
    <text evidence="2">The sequence shown here is derived from an EMBL/GenBank/DDBJ whole genome shotgun (WGS) entry which is preliminary data.</text>
</comment>
<evidence type="ECO:0000256" key="1">
    <source>
        <dbReference type="SAM" id="MobiDB-lite"/>
    </source>
</evidence>
<gene>
    <name evidence="2" type="ORF">E2C01_072933</name>
</gene>
<feature type="compositionally biased region" description="Polar residues" evidence="1">
    <location>
        <begin position="63"/>
        <end position="73"/>
    </location>
</feature>
<name>A0A5B7IAA5_PORTR</name>
<dbReference type="Proteomes" id="UP000324222">
    <property type="component" value="Unassembled WGS sequence"/>
</dbReference>
<evidence type="ECO:0000313" key="3">
    <source>
        <dbReference type="Proteomes" id="UP000324222"/>
    </source>
</evidence>
<dbReference type="AlphaFoldDB" id="A0A5B7IAA5"/>
<reference evidence="2 3" key="1">
    <citation type="submission" date="2019-05" db="EMBL/GenBank/DDBJ databases">
        <title>Another draft genome of Portunus trituberculatus and its Hox gene families provides insights of decapod evolution.</title>
        <authorList>
            <person name="Jeong J.-H."/>
            <person name="Song I."/>
            <person name="Kim S."/>
            <person name="Choi T."/>
            <person name="Kim D."/>
            <person name="Ryu S."/>
            <person name="Kim W."/>
        </authorList>
    </citation>
    <scope>NUCLEOTIDE SEQUENCE [LARGE SCALE GENOMIC DNA]</scope>
    <source>
        <tissue evidence="2">Muscle</tissue>
    </source>
</reference>
<dbReference type="EMBL" id="VSRR010048442">
    <property type="protein sequence ID" value="MPC78447.1"/>
    <property type="molecule type" value="Genomic_DNA"/>
</dbReference>
<accession>A0A5B7IAA5</accession>
<proteinExistence type="predicted"/>
<protein>
    <submittedName>
        <fullName evidence="2">Uncharacterized protein</fullName>
    </submittedName>
</protein>
<feature type="compositionally biased region" description="Polar residues" evidence="1">
    <location>
        <begin position="23"/>
        <end position="53"/>
    </location>
</feature>
<sequence length="73" mass="7716">MKVDTMMASKENRGSKRLHTKPHTPSNATPPTSQTHTDADTRNNTTAGPSSVARTGPQPSPPSTVTSEDTNVT</sequence>
<keyword evidence="3" id="KW-1185">Reference proteome</keyword>